<dbReference type="Pfam" id="PF05973">
    <property type="entry name" value="Gp49"/>
    <property type="match status" value="1"/>
</dbReference>
<dbReference type="InterPro" id="IPR009241">
    <property type="entry name" value="HigB-like"/>
</dbReference>
<keyword evidence="2" id="KW-1185">Reference proteome</keyword>
<dbReference type="AlphaFoldDB" id="A8ZNL2"/>
<evidence type="ECO:0000313" key="1">
    <source>
        <dbReference type="EMBL" id="ABW32598.1"/>
    </source>
</evidence>
<evidence type="ECO:0000313" key="2">
    <source>
        <dbReference type="Proteomes" id="UP000000268"/>
    </source>
</evidence>
<accession>A8ZNL2</accession>
<dbReference type="Proteomes" id="UP000000268">
    <property type="component" value="Plasmid pREB4"/>
</dbReference>
<gene>
    <name evidence="1" type="ordered locus">AM1_D0103</name>
</gene>
<name>A8ZNL2_ACAM1</name>
<reference evidence="1 2" key="1">
    <citation type="journal article" date="2008" name="Proc. Natl. Acad. Sci. U.S.A.">
        <title>Niche adaptation and genome expansion in the chlorophyll d-producing cyanobacterium Acaryochloris marina.</title>
        <authorList>
            <person name="Swingley W.D."/>
            <person name="Chen M."/>
            <person name="Cheung P.C."/>
            <person name="Conrad A.L."/>
            <person name="Dejesa L.C."/>
            <person name="Hao J."/>
            <person name="Honchak B.M."/>
            <person name="Karbach L.E."/>
            <person name="Kurdoglu A."/>
            <person name="Lahiri S."/>
            <person name="Mastrian S.D."/>
            <person name="Miyashita H."/>
            <person name="Page L."/>
            <person name="Ramakrishna P."/>
            <person name="Satoh S."/>
            <person name="Sattley W.M."/>
            <person name="Shimada Y."/>
            <person name="Taylor H.L."/>
            <person name="Tomo T."/>
            <person name="Tsuchiya T."/>
            <person name="Wang Z.T."/>
            <person name="Raymond J."/>
            <person name="Mimuro M."/>
            <person name="Blankenship R.E."/>
            <person name="Touchman J.W."/>
        </authorList>
    </citation>
    <scope>NUCLEOTIDE SEQUENCE [LARGE SCALE GENOMIC DNA]</scope>
    <source>
        <strain evidence="2">MBIC 11017</strain>
        <plasmid evidence="2">Plasmid pREB4</plasmid>
    </source>
</reference>
<dbReference type="PIRSF" id="PIRSF028744">
    <property type="entry name" value="Addict_mod_HI1419"/>
    <property type="match status" value="1"/>
</dbReference>
<dbReference type="RefSeq" id="WP_012167768.1">
    <property type="nucleotide sequence ID" value="NC_009929.1"/>
</dbReference>
<dbReference type="NCBIfam" id="TIGR02683">
    <property type="entry name" value="upstrm_HI1419"/>
    <property type="match status" value="1"/>
</dbReference>
<dbReference type="HOGENOM" id="CLU_152445_1_0_3"/>
<protein>
    <recommendedName>
        <fullName evidence="3">Addiction module killer protein</fullName>
    </recommendedName>
</protein>
<evidence type="ECO:0008006" key="3">
    <source>
        <dbReference type="Google" id="ProtNLM"/>
    </source>
</evidence>
<organism evidence="1 2">
    <name type="scientific">Acaryochloris marina (strain MBIC 11017)</name>
    <dbReference type="NCBI Taxonomy" id="329726"/>
    <lineage>
        <taxon>Bacteria</taxon>
        <taxon>Bacillati</taxon>
        <taxon>Cyanobacteriota</taxon>
        <taxon>Cyanophyceae</taxon>
        <taxon>Acaryochloridales</taxon>
        <taxon>Acaryochloridaceae</taxon>
        <taxon>Acaryochloris</taxon>
    </lineage>
</organism>
<sequence>MNQQQWDIQKYVTVAGQCPFDEWFDNLDPNSQVRIDVRLDRLRLGNFGDHKQLGEGVYELRFFFGPGYRLYFGKMKGQIILLLLGGSKKQQNKDIKTAQKLWAAYKDEQGGA</sequence>
<dbReference type="PANTHER" id="PTHR41791:SF1">
    <property type="entry name" value="SSL7039 PROTEIN"/>
    <property type="match status" value="1"/>
</dbReference>
<geneLocation type="plasmid" evidence="1 2">
    <name>pREB4</name>
</geneLocation>
<dbReference type="EMBL" id="CP000841">
    <property type="protein sequence ID" value="ABW32598.1"/>
    <property type="molecule type" value="Genomic_DNA"/>
</dbReference>
<dbReference type="PANTHER" id="PTHR41791">
    <property type="entry name" value="SSL7039 PROTEIN"/>
    <property type="match status" value="1"/>
</dbReference>
<dbReference type="KEGG" id="amr:AM1_D0103"/>
<dbReference type="InterPro" id="IPR014056">
    <property type="entry name" value="TypeIITA-like_toxin_pred"/>
</dbReference>
<dbReference type="OrthoDB" id="9800258at2"/>
<keyword evidence="1" id="KW-0614">Plasmid</keyword>
<proteinExistence type="predicted"/>